<proteinExistence type="predicted"/>
<evidence type="ECO:0000313" key="2">
    <source>
        <dbReference type="Proteomes" id="UP000197007"/>
    </source>
</evidence>
<dbReference type="AlphaFoldDB" id="A0A1Z4BSI7"/>
<gene>
    <name evidence="1" type="ORF">CBG49_14915</name>
</gene>
<name>A0A1Z4BSI7_9FLAO</name>
<organism evidence="1 2">
    <name type="scientific">Capnocytophaga endodontalis</name>
    <dbReference type="NCBI Taxonomy" id="2708117"/>
    <lineage>
        <taxon>Bacteria</taxon>
        <taxon>Pseudomonadati</taxon>
        <taxon>Bacteroidota</taxon>
        <taxon>Flavobacteriia</taxon>
        <taxon>Flavobacteriales</taxon>
        <taxon>Flavobacteriaceae</taxon>
        <taxon>Capnocytophaga</taxon>
    </lineage>
</organism>
<sequence length="66" mass="7614">MNTNVIESENYVEGVKKEDLYDGLTQKELEQIELSKKETHAGLWFSHLEVQQDAKARYGNKMVIEG</sequence>
<evidence type="ECO:0000313" key="1">
    <source>
        <dbReference type="EMBL" id="ASF44281.1"/>
    </source>
</evidence>
<dbReference type="EMBL" id="CP022022">
    <property type="protein sequence ID" value="ASF44281.1"/>
    <property type="molecule type" value="Genomic_DNA"/>
</dbReference>
<keyword evidence="2" id="KW-1185">Reference proteome</keyword>
<dbReference type="KEGG" id="capn:CBG49_14915"/>
<dbReference type="Proteomes" id="UP000197007">
    <property type="component" value="Chromosome"/>
</dbReference>
<dbReference type="RefSeq" id="WP_088595111.1">
    <property type="nucleotide sequence ID" value="NZ_CP022022.1"/>
</dbReference>
<protein>
    <submittedName>
        <fullName evidence="1">Uncharacterized protein</fullName>
    </submittedName>
</protein>
<reference evidence="2" key="1">
    <citation type="submission" date="2017-06" db="EMBL/GenBank/DDBJ databases">
        <title>Complete genome sequence of Capnocytophaga sp. KCOM 1579 (=ChDC OS43) isolated from a human refractory periapical abscess lesion.</title>
        <authorList>
            <person name="Kook J.-K."/>
            <person name="Park S.-N."/>
            <person name="Lim Y.K."/>
            <person name="Roh H."/>
        </authorList>
    </citation>
    <scope>NUCLEOTIDE SEQUENCE [LARGE SCALE GENOMIC DNA]</scope>
    <source>
        <strain evidence="2">ChDC OS43</strain>
    </source>
</reference>
<accession>A0A1Z4BSI7</accession>